<evidence type="ECO:0000313" key="1">
    <source>
        <dbReference type="EMBL" id="CAI9085942.1"/>
    </source>
</evidence>
<keyword evidence="2" id="KW-1185">Reference proteome</keyword>
<name>A0ABN8XG82_9BACT</name>
<protein>
    <recommendedName>
        <fullName evidence="3">Transposase</fullName>
    </recommendedName>
</protein>
<accession>A0ABN8XG82</accession>
<sequence length="52" mass="6271">MCHLRNTGRNDKIRVNEMLQMMHLAMQYVAICNSNRKNFSFIFQRNVRTNPQ</sequence>
<proteinExistence type="predicted"/>
<gene>
    <name evidence="1" type="ORF">MFUM_1607</name>
</gene>
<organism evidence="1 2">
    <name type="scientific">Candidatus Methylacidiphilum fumarolicum</name>
    <dbReference type="NCBI Taxonomy" id="591154"/>
    <lineage>
        <taxon>Bacteria</taxon>
        <taxon>Pseudomonadati</taxon>
        <taxon>Verrucomicrobiota</taxon>
        <taxon>Methylacidiphilae</taxon>
        <taxon>Methylacidiphilales</taxon>
        <taxon>Methylacidiphilaceae</taxon>
        <taxon>Methylacidiphilum (ex Ratnadevi et al. 2023)</taxon>
    </lineage>
</organism>
<dbReference type="Proteomes" id="UP001161497">
    <property type="component" value="Chromosome"/>
</dbReference>
<evidence type="ECO:0008006" key="3">
    <source>
        <dbReference type="Google" id="ProtNLM"/>
    </source>
</evidence>
<dbReference type="EMBL" id="OX458932">
    <property type="protein sequence ID" value="CAI9085942.1"/>
    <property type="molecule type" value="Genomic_DNA"/>
</dbReference>
<evidence type="ECO:0000313" key="2">
    <source>
        <dbReference type="Proteomes" id="UP001161497"/>
    </source>
</evidence>
<reference evidence="1" key="1">
    <citation type="submission" date="2023-03" db="EMBL/GenBank/DDBJ databases">
        <authorList>
            <person name="Cremers G."/>
            <person name="Picone N."/>
        </authorList>
    </citation>
    <scope>NUCLEOTIDE SEQUENCE</scope>
    <source>
        <strain evidence="1">Sample_alias</strain>
    </source>
</reference>